<dbReference type="EMBL" id="JBBXMP010000035">
    <property type="protein sequence ID" value="KAL0066403.1"/>
    <property type="molecule type" value="Genomic_DNA"/>
</dbReference>
<organism evidence="3 4">
    <name type="scientific">Marasmius tenuissimus</name>
    <dbReference type="NCBI Taxonomy" id="585030"/>
    <lineage>
        <taxon>Eukaryota</taxon>
        <taxon>Fungi</taxon>
        <taxon>Dikarya</taxon>
        <taxon>Basidiomycota</taxon>
        <taxon>Agaricomycotina</taxon>
        <taxon>Agaricomycetes</taxon>
        <taxon>Agaricomycetidae</taxon>
        <taxon>Agaricales</taxon>
        <taxon>Marasmiineae</taxon>
        <taxon>Marasmiaceae</taxon>
        <taxon>Marasmius</taxon>
    </lineage>
</organism>
<dbReference type="InterPro" id="IPR001245">
    <property type="entry name" value="Ser-Thr/Tyr_kinase_cat_dom"/>
</dbReference>
<proteinExistence type="predicted"/>
<dbReference type="InterPro" id="IPR008271">
    <property type="entry name" value="Ser/Thr_kinase_AS"/>
</dbReference>
<dbReference type="SMART" id="SM00220">
    <property type="entry name" value="S_TKc"/>
    <property type="match status" value="1"/>
</dbReference>
<feature type="region of interest" description="Disordered" evidence="1">
    <location>
        <begin position="71"/>
        <end position="173"/>
    </location>
</feature>
<dbReference type="InterPro" id="IPR051681">
    <property type="entry name" value="Ser/Thr_Kinases-Pseudokinases"/>
</dbReference>
<dbReference type="PANTHER" id="PTHR44329">
    <property type="entry name" value="SERINE/THREONINE-PROTEIN KINASE TNNI3K-RELATED"/>
    <property type="match status" value="1"/>
</dbReference>
<accession>A0ABR2ZYG8</accession>
<evidence type="ECO:0000256" key="1">
    <source>
        <dbReference type="SAM" id="MobiDB-lite"/>
    </source>
</evidence>
<evidence type="ECO:0000259" key="2">
    <source>
        <dbReference type="PROSITE" id="PS50011"/>
    </source>
</evidence>
<evidence type="ECO:0000313" key="3">
    <source>
        <dbReference type="EMBL" id="KAL0066403.1"/>
    </source>
</evidence>
<feature type="domain" description="Protein kinase" evidence="2">
    <location>
        <begin position="253"/>
        <end position="467"/>
    </location>
</feature>
<name>A0ABR2ZYG8_9AGAR</name>
<gene>
    <name evidence="3" type="primary">TUS1_7</name>
    <name evidence="3" type="ORF">AAF712_006445</name>
</gene>
<protein>
    <submittedName>
        <fullName evidence="3">Rho guanine nucleotide exchange factor</fullName>
    </submittedName>
</protein>
<dbReference type="PROSITE" id="PS50011">
    <property type="entry name" value="PROTEIN_KINASE_DOM"/>
    <property type="match status" value="1"/>
</dbReference>
<dbReference type="PROSITE" id="PS00108">
    <property type="entry name" value="PROTEIN_KINASE_ST"/>
    <property type="match status" value="1"/>
</dbReference>
<dbReference type="InterPro" id="IPR000719">
    <property type="entry name" value="Prot_kinase_dom"/>
</dbReference>
<feature type="compositionally biased region" description="Low complexity" evidence="1">
    <location>
        <begin position="31"/>
        <end position="47"/>
    </location>
</feature>
<feature type="compositionally biased region" description="Polar residues" evidence="1">
    <location>
        <begin position="91"/>
        <end position="123"/>
    </location>
</feature>
<dbReference type="InterPro" id="IPR011009">
    <property type="entry name" value="Kinase-like_dom_sf"/>
</dbReference>
<feature type="region of interest" description="Disordered" evidence="1">
    <location>
        <begin position="27"/>
        <end position="51"/>
    </location>
</feature>
<evidence type="ECO:0000313" key="4">
    <source>
        <dbReference type="Proteomes" id="UP001437256"/>
    </source>
</evidence>
<comment type="caution">
    <text evidence="3">The sequence shown here is derived from an EMBL/GenBank/DDBJ whole genome shotgun (WGS) entry which is preliminary data.</text>
</comment>
<keyword evidence="4" id="KW-1185">Reference proteome</keyword>
<dbReference type="Gene3D" id="1.10.510.10">
    <property type="entry name" value="Transferase(Phosphotransferase) domain 1"/>
    <property type="match status" value="1"/>
</dbReference>
<dbReference type="Proteomes" id="UP001437256">
    <property type="component" value="Unassembled WGS sequence"/>
</dbReference>
<reference evidence="3 4" key="1">
    <citation type="submission" date="2024-05" db="EMBL/GenBank/DDBJ databases">
        <title>A draft genome resource for the thread blight pathogen Marasmius tenuissimus strain MS-2.</title>
        <authorList>
            <person name="Yulfo-Soto G.E."/>
            <person name="Baruah I.K."/>
            <person name="Amoako-Attah I."/>
            <person name="Bukari Y."/>
            <person name="Meinhardt L.W."/>
            <person name="Bailey B.A."/>
            <person name="Cohen S.P."/>
        </authorList>
    </citation>
    <scope>NUCLEOTIDE SEQUENCE [LARGE SCALE GENOMIC DNA]</scope>
    <source>
        <strain evidence="3 4">MS-2</strain>
    </source>
</reference>
<dbReference type="SUPFAM" id="SSF56112">
    <property type="entry name" value="Protein kinase-like (PK-like)"/>
    <property type="match status" value="1"/>
</dbReference>
<dbReference type="Pfam" id="PF07714">
    <property type="entry name" value="PK_Tyr_Ser-Thr"/>
    <property type="match status" value="1"/>
</dbReference>
<sequence length="467" mass="50868">MAQPINMWADSRNARIGDHANFSAVGGNQITNNNTGSGAQNNNNATGMQNVNYGRDQNLNHGGGPMTVNNRGGWTPPASQAYRPAFAPTGSGYQNNNSGEGTQNVNAGRDQNANYGNGGFSINNDERSRRGSPSPVQSTFGGSEGRGQREYAQSPRPSVGIPVARPSSGKPLKPKELARKENAFKQLLEDREQYDDVVGLEGDEAQDVLDQWQRLSECTTDADLRSNIVKASIQLSDYSGLSPHCLQIDGVEDLGDGPVEYGGFADIWKGRIGDVKVAVKVVRHRLDSQKHDRMIKAFTREAMIWRNLNHPNILPFTGMYWFNEAQGQLCLVSPWMENGNLLQFLTNNSDVDHTTQQQLAKNVAQGLAYLHDLQITHGDLKGANVLITPGPIACITDFGLSQVIDSQRLAGLSNTSGRQGPARWLAPELLKSGKRAAMCPESDIYAFGCVCYEVSFTVVTLFCATDH</sequence>